<comment type="caution">
    <text evidence="1">The sequence shown here is derived from an EMBL/GenBank/DDBJ whole genome shotgun (WGS) entry which is preliminary data.</text>
</comment>
<dbReference type="EMBL" id="MUGY01000002">
    <property type="protein sequence ID" value="OXA97799.1"/>
    <property type="molecule type" value="Genomic_DNA"/>
</dbReference>
<dbReference type="Pfam" id="PF14412">
    <property type="entry name" value="AHH"/>
    <property type="match status" value="1"/>
</dbReference>
<organism evidence="1 2">
    <name type="scientific">Flavobacterium hydatis</name>
    <name type="common">Cytophaga aquatilis</name>
    <dbReference type="NCBI Taxonomy" id="991"/>
    <lineage>
        <taxon>Bacteria</taxon>
        <taxon>Pseudomonadati</taxon>
        <taxon>Bacteroidota</taxon>
        <taxon>Flavobacteriia</taxon>
        <taxon>Flavobacteriales</taxon>
        <taxon>Flavobacteriaceae</taxon>
        <taxon>Flavobacterium</taxon>
    </lineage>
</organism>
<evidence type="ECO:0000313" key="2">
    <source>
        <dbReference type="Proteomes" id="UP000198424"/>
    </source>
</evidence>
<dbReference type="RefSeq" id="WP_051885823.1">
    <property type="nucleotide sequence ID" value="NZ_JBEWQG010000007.1"/>
</dbReference>
<reference evidence="1 2" key="1">
    <citation type="submission" date="2016-11" db="EMBL/GenBank/DDBJ databases">
        <title>Whole genomes of Flavobacteriaceae.</title>
        <authorList>
            <person name="Stine C."/>
            <person name="Li C."/>
            <person name="Tadesse D."/>
        </authorList>
    </citation>
    <scope>NUCLEOTIDE SEQUENCE [LARGE SCALE GENOMIC DNA]</scope>
    <source>
        <strain evidence="1 2">ATCC 29551</strain>
    </source>
</reference>
<evidence type="ECO:0000313" key="1">
    <source>
        <dbReference type="EMBL" id="OXA97799.1"/>
    </source>
</evidence>
<protein>
    <submittedName>
        <fullName evidence="1">Uncharacterized protein</fullName>
    </submittedName>
</protein>
<dbReference type="InterPro" id="IPR032871">
    <property type="entry name" value="AHH_dom_containing"/>
</dbReference>
<keyword evidence="2" id="KW-1185">Reference proteome</keyword>
<accession>A0ABX4CMS9</accession>
<dbReference type="CDD" id="cd20745">
    <property type="entry name" value="FIX_RhsA_AHH_HNH-like"/>
    <property type="match status" value="1"/>
</dbReference>
<gene>
    <name evidence="1" type="ORF">B0A62_02785</name>
</gene>
<sequence length="170" mass="18856">MHGEYYQGWRDKQYSKKFDEFQDGLDYLGTIPVIGEPVDFTNAGISTLRGNYSGAALSLAAMVPVLGIASTTIKQSHHLVPKAVFKEFKKDLSKIMKRDGIKNLMSLPVPFHGNHPQYNIYVGKAIGDLKSRGALSSGSIESLQGNLRGMIDEALESGEKLNEYFRKFNP</sequence>
<proteinExistence type="predicted"/>
<name>A0ABX4CMS9_FLAHY</name>
<dbReference type="Proteomes" id="UP000198424">
    <property type="component" value="Unassembled WGS sequence"/>
</dbReference>